<protein>
    <submittedName>
        <fullName evidence="2">Uncharacterized protein</fullName>
    </submittedName>
</protein>
<sequence>MKCLVLLFICIIGAAAFISNEGEKGKARMRIPRQILIGMTARFTELVNKVIKSCKDNGLSDEDSQKLEITFKNMTTCFSKKQLFLLSKDDFIKNIVDCSVKAKDEARKCLPDEQKWFPRFALELAKSMVNFMYDDQKILQAEIPICMIRFEDFDVQLSYMQCLLDAKGPQSINQEDNGGIPQSKKEFCRKFLSSALCFDQTLKANCEMSPSLVKFINDFVKAKEKPCNDETEDNFSY</sequence>
<gene>
    <name evidence="2" type="ORF">PSYICH_LOCUS6731</name>
</gene>
<proteinExistence type="predicted"/>
<dbReference type="OrthoDB" id="6712663at2759"/>
<dbReference type="Proteomes" id="UP001153636">
    <property type="component" value="Chromosome 2"/>
</dbReference>
<reference evidence="2" key="1">
    <citation type="submission" date="2022-01" db="EMBL/GenBank/DDBJ databases">
        <authorList>
            <person name="King R."/>
        </authorList>
    </citation>
    <scope>NUCLEOTIDE SEQUENCE</scope>
</reference>
<feature type="signal peptide" evidence="1">
    <location>
        <begin position="1"/>
        <end position="16"/>
    </location>
</feature>
<dbReference type="EMBL" id="OV651814">
    <property type="protein sequence ID" value="CAH1105534.1"/>
    <property type="molecule type" value="Genomic_DNA"/>
</dbReference>
<dbReference type="AlphaFoldDB" id="A0A9P0CV41"/>
<evidence type="ECO:0000313" key="2">
    <source>
        <dbReference type="EMBL" id="CAH1105534.1"/>
    </source>
</evidence>
<accession>A0A9P0CV41</accession>
<keyword evidence="1" id="KW-0732">Signal</keyword>
<feature type="chain" id="PRO_5040327633" evidence="1">
    <location>
        <begin position="17"/>
        <end position="237"/>
    </location>
</feature>
<name>A0A9P0CV41_9CUCU</name>
<organism evidence="2 3">
    <name type="scientific">Psylliodes chrysocephalus</name>
    <dbReference type="NCBI Taxonomy" id="3402493"/>
    <lineage>
        <taxon>Eukaryota</taxon>
        <taxon>Metazoa</taxon>
        <taxon>Ecdysozoa</taxon>
        <taxon>Arthropoda</taxon>
        <taxon>Hexapoda</taxon>
        <taxon>Insecta</taxon>
        <taxon>Pterygota</taxon>
        <taxon>Neoptera</taxon>
        <taxon>Endopterygota</taxon>
        <taxon>Coleoptera</taxon>
        <taxon>Polyphaga</taxon>
        <taxon>Cucujiformia</taxon>
        <taxon>Chrysomeloidea</taxon>
        <taxon>Chrysomelidae</taxon>
        <taxon>Galerucinae</taxon>
        <taxon>Alticini</taxon>
        <taxon>Psylliodes</taxon>
    </lineage>
</organism>
<evidence type="ECO:0000256" key="1">
    <source>
        <dbReference type="SAM" id="SignalP"/>
    </source>
</evidence>
<keyword evidence="3" id="KW-1185">Reference proteome</keyword>
<evidence type="ECO:0000313" key="3">
    <source>
        <dbReference type="Proteomes" id="UP001153636"/>
    </source>
</evidence>